<keyword evidence="1" id="KW-0472">Membrane</keyword>
<keyword evidence="1" id="KW-0812">Transmembrane</keyword>
<gene>
    <name evidence="2" type="ORF">K444DRAFT_337599</name>
</gene>
<dbReference type="Proteomes" id="UP000235371">
    <property type="component" value="Unassembled WGS sequence"/>
</dbReference>
<dbReference type="AlphaFoldDB" id="A0A2J6TGR5"/>
<protein>
    <submittedName>
        <fullName evidence="2">Uncharacterized protein</fullName>
    </submittedName>
</protein>
<evidence type="ECO:0000256" key="1">
    <source>
        <dbReference type="SAM" id="Phobius"/>
    </source>
</evidence>
<organism evidence="2 3">
    <name type="scientific">Hyaloscypha bicolor E</name>
    <dbReference type="NCBI Taxonomy" id="1095630"/>
    <lineage>
        <taxon>Eukaryota</taxon>
        <taxon>Fungi</taxon>
        <taxon>Dikarya</taxon>
        <taxon>Ascomycota</taxon>
        <taxon>Pezizomycotina</taxon>
        <taxon>Leotiomycetes</taxon>
        <taxon>Helotiales</taxon>
        <taxon>Hyaloscyphaceae</taxon>
        <taxon>Hyaloscypha</taxon>
        <taxon>Hyaloscypha bicolor</taxon>
    </lineage>
</organism>
<proteinExistence type="predicted"/>
<evidence type="ECO:0000313" key="2">
    <source>
        <dbReference type="EMBL" id="PMD62226.1"/>
    </source>
</evidence>
<dbReference type="EMBL" id="KZ613783">
    <property type="protein sequence ID" value="PMD62226.1"/>
    <property type="molecule type" value="Genomic_DNA"/>
</dbReference>
<dbReference type="RefSeq" id="XP_024739130.1">
    <property type="nucleotide sequence ID" value="XM_024871997.1"/>
</dbReference>
<sequence>MLGCQTKVQHGSLIEIPLQTVFVMLVVFNATALTAHKLTHPVLLKQCSGTLFVKVESDWREGGHEYELLTPYRSCRIIRYEIILYIQDTCEVF</sequence>
<dbReference type="GeneID" id="36580079"/>
<evidence type="ECO:0000313" key="3">
    <source>
        <dbReference type="Proteomes" id="UP000235371"/>
    </source>
</evidence>
<keyword evidence="1" id="KW-1133">Transmembrane helix</keyword>
<reference evidence="2 3" key="1">
    <citation type="submission" date="2016-04" db="EMBL/GenBank/DDBJ databases">
        <title>A degradative enzymes factory behind the ericoid mycorrhizal symbiosis.</title>
        <authorList>
            <consortium name="DOE Joint Genome Institute"/>
            <person name="Martino E."/>
            <person name="Morin E."/>
            <person name="Grelet G."/>
            <person name="Kuo A."/>
            <person name="Kohler A."/>
            <person name="Daghino S."/>
            <person name="Barry K."/>
            <person name="Choi C."/>
            <person name="Cichocki N."/>
            <person name="Clum A."/>
            <person name="Copeland A."/>
            <person name="Hainaut M."/>
            <person name="Haridas S."/>
            <person name="Labutti K."/>
            <person name="Lindquist E."/>
            <person name="Lipzen A."/>
            <person name="Khouja H.-R."/>
            <person name="Murat C."/>
            <person name="Ohm R."/>
            <person name="Olson A."/>
            <person name="Spatafora J."/>
            <person name="Veneault-Fourrey C."/>
            <person name="Henrissat B."/>
            <person name="Grigoriev I."/>
            <person name="Martin F."/>
            <person name="Perotto S."/>
        </authorList>
    </citation>
    <scope>NUCLEOTIDE SEQUENCE [LARGE SCALE GENOMIC DNA]</scope>
    <source>
        <strain evidence="2 3">E</strain>
    </source>
</reference>
<dbReference type="InParanoid" id="A0A2J6TGR5"/>
<accession>A0A2J6TGR5</accession>
<dbReference type="OrthoDB" id="10393999at2759"/>
<keyword evidence="3" id="KW-1185">Reference proteome</keyword>
<name>A0A2J6TGR5_9HELO</name>
<feature type="transmembrane region" description="Helical" evidence="1">
    <location>
        <begin position="16"/>
        <end position="35"/>
    </location>
</feature>